<organism evidence="2 3">
    <name type="scientific">Neonectria punicea</name>
    <dbReference type="NCBI Taxonomy" id="979145"/>
    <lineage>
        <taxon>Eukaryota</taxon>
        <taxon>Fungi</taxon>
        <taxon>Dikarya</taxon>
        <taxon>Ascomycota</taxon>
        <taxon>Pezizomycotina</taxon>
        <taxon>Sordariomycetes</taxon>
        <taxon>Hypocreomycetidae</taxon>
        <taxon>Hypocreales</taxon>
        <taxon>Nectriaceae</taxon>
        <taxon>Neonectria</taxon>
    </lineage>
</organism>
<feature type="non-terminal residue" evidence="2">
    <location>
        <position position="1"/>
    </location>
</feature>
<proteinExistence type="predicted"/>
<reference evidence="2 3" key="1">
    <citation type="journal article" date="2025" name="Microbiol. Resour. Announc.">
        <title>Draft genome sequences for Neonectria magnoliae and Neonectria punicea, canker pathogens of Liriodendron tulipifera and Acer saccharum in West Virginia.</title>
        <authorList>
            <person name="Petronek H.M."/>
            <person name="Kasson M.T."/>
            <person name="Metheny A.M."/>
            <person name="Stauder C.M."/>
            <person name="Lovett B."/>
            <person name="Lynch S.C."/>
            <person name="Garnas J.R."/>
            <person name="Kasson L.R."/>
            <person name="Stajich J.E."/>
        </authorList>
    </citation>
    <scope>NUCLEOTIDE SEQUENCE [LARGE SCALE GENOMIC DNA]</scope>
    <source>
        <strain evidence="2 3">NRRL 64653</strain>
    </source>
</reference>
<gene>
    <name evidence="2" type="ORF">QQX98_010421</name>
</gene>
<dbReference type="Proteomes" id="UP001498476">
    <property type="component" value="Unassembled WGS sequence"/>
</dbReference>
<keyword evidence="3" id="KW-1185">Reference proteome</keyword>
<comment type="caution">
    <text evidence="2">The sequence shown here is derived from an EMBL/GenBank/DDBJ whole genome shotgun (WGS) entry which is preliminary data.</text>
</comment>
<protein>
    <submittedName>
        <fullName evidence="2">Uncharacterized protein</fullName>
    </submittedName>
</protein>
<dbReference type="EMBL" id="JAZAVJ010000229">
    <property type="protein sequence ID" value="KAK7403779.1"/>
    <property type="molecule type" value="Genomic_DNA"/>
</dbReference>
<evidence type="ECO:0000313" key="3">
    <source>
        <dbReference type="Proteomes" id="UP001498476"/>
    </source>
</evidence>
<feature type="region of interest" description="Disordered" evidence="1">
    <location>
        <begin position="1"/>
        <end position="28"/>
    </location>
</feature>
<evidence type="ECO:0000313" key="2">
    <source>
        <dbReference type="EMBL" id="KAK7403779.1"/>
    </source>
</evidence>
<accession>A0ABR1GPF6</accession>
<feature type="compositionally biased region" description="Polar residues" evidence="1">
    <location>
        <begin position="88"/>
        <end position="98"/>
    </location>
</feature>
<feature type="region of interest" description="Disordered" evidence="1">
    <location>
        <begin position="88"/>
        <end position="115"/>
    </location>
</feature>
<feature type="compositionally biased region" description="Acidic residues" evidence="1">
    <location>
        <begin position="105"/>
        <end position="115"/>
    </location>
</feature>
<evidence type="ECO:0000256" key="1">
    <source>
        <dbReference type="SAM" id="MobiDB-lite"/>
    </source>
</evidence>
<sequence length="115" mass="12873">AVVVDRDNTAAQRHGQQSNQHPTSSSRLSTLLVRSSIAVDVAYSESYDTTRQTRYMEYPSEPVVAVSLGVTTSGVKLRGVEWYPSWQVQRTPSQSSNESELRVDEAEEEEEEAPR</sequence>
<name>A0ABR1GPF6_9HYPO</name>
<feature type="compositionally biased region" description="Polar residues" evidence="1">
    <location>
        <begin position="9"/>
        <end position="22"/>
    </location>
</feature>